<evidence type="ECO:0000256" key="1">
    <source>
        <dbReference type="ARBA" id="ARBA00001910"/>
    </source>
</evidence>
<dbReference type="AlphaFoldDB" id="A0A1J9RB22"/>
<dbReference type="GeneID" id="31019233"/>
<keyword evidence="12" id="KW-0843">Virulence</keyword>
<dbReference type="SUPFAM" id="SSF52743">
    <property type="entry name" value="Subtilisin-like"/>
    <property type="match status" value="1"/>
</dbReference>
<dbReference type="InterPro" id="IPR030400">
    <property type="entry name" value="Sedolisin_dom"/>
</dbReference>
<keyword evidence="7 15" id="KW-0479">Metal-binding</keyword>
<evidence type="ECO:0000256" key="8">
    <source>
        <dbReference type="ARBA" id="ARBA00022729"/>
    </source>
</evidence>
<dbReference type="PROSITE" id="PS51695">
    <property type="entry name" value="SEDOLISIN"/>
    <property type="match status" value="1"/>
</dbReference>
<gene>
    <name evidence="18" type="ORF">BKCO1_760001</name>
</gene>
<dbReference type="PANTHER" id="PTHR14218">
    <property type="entry name" value="PROTEASE S8 TRIPEPTIDYL PEPTIDASE I CLN2"/>
    <property type="match status" value="1"/>
</dbReference>
<evidence type="ECO:0000256" key="2">
    <source>
        <dbReference type="ARBA" id="ARBA00002451"/>
    </source>
</evidence>
<dbReference type="GO" id="GO:0006508">
    <property type="term" value="P:proteolysis"/>
    <property type="evidence" value="ECO:0007669"/>
    <property type="project" value="UniProtKB-KW"/>
</dbReference>
<keyword evidence="5" id="KW-0964">Secreted</keyword>
<dbReference type="FunFam" id="3.40.50.200:FF:000015">
    <property type="entry name" value="Tripeptidyl peptidase A"/>
    <property type="match status" value="1"/>
</dbReference>
<keyword evidence="9 15" id="KW-0378">Hydrolase</keyword>
<evidence type="ECO:0000259" key="17">
    <source>
        <dbReference type="PROSITE" id="PS51695"/>
    </source>
</evidence>
<keyword evidence="6 15" id="KW-0645">Protease</keyword>
<keyword evidence="19" id="KW-1185">Reference proteome</keyword>
<dbReference type="EMBL" id="MNUE01000076">
    <property type="protein sequence ID" value="OJD29627.1"/>
    <property type="molecule type" value="Genomic_DNA"/>
</dbReference>
<evidence type="ECO:0000256" key="12">
    <source>
        <dbReference type="ARBA" id="ARBA00023026"/>
    </source>
</evidence>
<feature type="active site" description="Charge relay system" evidence="15">
    <location>
        <position position="554"/>
    </location>
</feature>
<sequence length="637" mass="69668">MRFSRYLGIAACCTLVFTAPAPSSHVLHERRNGHPHEWTKRSRAHGHELLPIRIGLQQRNLHLADDFLMDVSDPASPNFGKHWSAEKVANTFAPSHEATGSVTNWLLDSGIDSSRLTYSTGRNWIQFNGTVEEAERLFNTEYHFFEHKKTGGFRIACDEYHLPMHVQQHVDFAMPTVQLDGLRPVANLNPALSAPSPLTGLTGTKECGTLITIDCLRAIYNFTFLNSSLPGNEMGIAEWADYLYDPDLVPFFQNWTTPRIPSDTIPEFISIDGGKPSNITQAEAGNVIESALDFQTAYSIIWPQKLRLYQVGDGVNVDSVGTFNIFLDALDASYCTYEGGDAPYVDPAYPDPNLGGYTGPLQCGGAPTSNVFSFSYNQIEGALPEFYQWRQCHEWMKLGLQGVSILFASGDSGVANRYNAGYDNSCLNADELYVDVNGTRFSPSFPCNCPYVTVVGATQLATSSITGGEVAVAKPDATNSKLDYYSGGGFSNIFTVPDYQKSAVNDYLQNYPPPYDHKTYNNSGTSRAYPDVSALGLNITTVYLNKTYGVGGTSASTPIVASLVNLLNEERMQRGKGPVGFLNPIFYANPGAFNDITTGSNPGCGTDGFAAQPGWDPVTGLGTPDYQKLRKIFLDLP</sequence>
<protein>
    <recommendedName>
        <fullName evidence="4">tripeptidyl-peptidase II</fullName>
        <ecNumber evidence="4">3.4.14.10</ecNumber>
    </recommendedName>
</protein>
<evidence type="ECO:0000256" key="10">
    <source>
        <dbReference type="ARBA" id="ARBA00022825"/>
    </source>
</evidence>
<evidence type="ECO:0000256" key="16">
    <source>
        <dbReference type="SAM" id="SignalP"/>
    </source>
</evidence>
<evidence type="ECO:0000256" key="5">
    <source>
        <dbReference type="ARBA" id="ARBA00022525"/>
    </source>
</evidence>
<name>A0A1J9RB22_9PEZI</name>
<evidence type="ECO:0000256" key="3">
    <source>
        <dbReference type="ARBA" id="ARBA00004239"/>
    </source>
</evidence>
<dbReference type="CDD" id="cd04056">
    <property type="entry name" value="Peptidases_S53"/>
    <property type="match status" value="1"/>
</dbReference>
<dbReference type="Gene3D" id="3.40.50.200">
    <property type="entry name" value="Peptidase S8/S53 domain"/>
    <property type="match status" value="1"/>
</dbReference>
<reference evidence="18 19" key="1">
    <citation type="submission" date="2016-10" db="EMBL/GenBank/DDBJ databases">
        <title>Proteomics and genomics reveal pathogen-plant mechanisms compatible with a hemibiotrophic lifestyle of Diplodia corticola.</title>
        <authorList>
            <person name="Fernandes I."/>
            <person name="De Jonge R."/>
            <person name="Van De Peer Y."/>
            <person name="Devreese B."/>
            <person name="Alves A."/>
            <person name="Esteves A.C."/>
        </authorList>
    </citation>
    <scope>NUCLEOTIDE SEQUENCE [LARGE SCALE GENOMIC DNA]</scope>
    <source>
        <strain evidence="18 19">CBS 112549</strain>
    </source>
</reference>
<dbReference type="GO" id="GO:0004252">
    <property type="term" value="F:serine-type endopeptidase activity"/>
    <property type="evidence" value="ECO:0007669"/>
    <property type="project" value="UniProtKB-UniRule"/>
</dbReference>
<dbReference type="CDD" id="cd11377">
    <property type="entry name" value="Pro-peptidase_S53"/>
    <property type="match status" value="1"/>
</dbReference>
<evidence type="ECO:0000256" key="14">
    <source>
        <dbReference type="ARBA" id="ARBA00023180"/>
    </source>
</evidence>
<dbReference type="GO" id="GO:0005576">
    <property type="term" value="C:extracellular region"/>
    <property type="evidence" value="ECO:0007669"/>
    <property type="project" value="UniProtKB-SubCell"/>
</dbReference>
<dbReference type="PANTHER" id="PTHR14218:SF19">
    <property type="entry name" value="SERINE PROTEASE AORO, PUTATIVE (AFU_ORTHOLOGUE AFUA_6G10250)-RELATED"/>
    <property type="match status" value="1"/>
</dbReference>
<organism evidence="18 19">
    <name type="scientific">Diplodia corticola</name>
    <dbReference type="NCBI Taxonomy" id="236234"/>
    <lineage>
        <taxon>Eukaryota</taxon>
        <taxon>Fungi</taxon>
        <taxon>Dikarya</taxon>
        <taxon>Ascomycota</taxon>
        <taxon>Pezizomycotina</taxon>
        <taxon>Dothideomycetes</taxon>
        <taxon>Dothideomycetes incertae sedis</taxon>
        <taxon>Botryosphaeriales</taxon>
        <taxon>Botryosphaeriaceae</taxon>
        <taxon>Diplodia</taxon>
    </lineage>
</organism>
<dbReference type="GO" id="GO:0046872">
    <property type="term" value="F:metal ion binding"/>
    <property type="evidence" value="ECO:0007669"/>
    <property type="project" value="UniProtKB-UniRule"/>
</dbReference>
<dbReference type="SMART" id="SM00944">
    <property type="entry name" value="Pro-kuma_activ"/>
    <property type="match status" value="1"/>
</dbReference>
<dbReference type="InterPro" id="IPR036852">
    <property type="entry name" value="Peptidase_S8/S53_dom_sf"/>
</dbReference>
<comment type="catalytic activity">
    <reaction evidence="1">
        <text>Release of an N-terminal tripeptide from a polypeptide.</text>
        <dbReference type="EC" id="3.4.14.10"/>
    </reaction>
</comment>
<comment type="caution">
    <text evidence="18">The sequence shown here is derived from an EMBL/GenBank/DDBJ whole genome shotgun (WGS) entry which is preliminary data.</text>
</comment>
<keyword evidence="11 15" id="KW-0106">Calcium</keyword>
<keyword evidence="14" id="KW-0325">Glycoprotein</keyword>
<keyword evidence="8 16" id="KW-0732">Signal</keyword>
<keyword evidence="13" id="KW-0865">Zymogen</keyword>
<comment type="cofactor">
    <cofactor evidence="15">
        <name>Ca(2+)</name>
        <dbReference type="ChEBI" id="CHEBI:29108"/>
    </cofactor>
    <text evidence="15">Binds 1 Ca(2+) ion per subunit.</text>
</comment>
<dbReference type="OrthoDB" id="409122at2759"/>
<feature type="binding site" evidence="15">
    <location>
        <position position="595"/>
    </location>
    <ligand>
        <name>Ca(2+)</name>
        <dbReference type="ChEBI" id="CHEBI:29108"/>
    </ligand>
</feature>
<evidence type="ECO:0000256" key="7">
    <source>
        <dbReference type="ARBA" id="ARBA00022723"/>
    </source>
</evidence>
<feature type="binding site" evidence="15">
    <location>
        <position position="596"/>
    </location>
    <ligand>
        <name>Ca(2+)</name>
        <dbReference type="ChEBI" id="CHEBI:29108"/>
    </ligand>
</feature>
<feature type="active site" description="Charge relay system" evidence="15">
    <location>
        <position position="293"/>
    </location>
</feature>
<evidence type="ECO:0000256" key="15">
    <source>
        <dbReference type="PROSITE-ProRule" id="PRU01032"/>
    </source>
</evidence>
<evidence type="ECO:0000256" key="9">
    <source>
        <dbReference type="ARBA" id="ARBA00022801"/>
    </source>
</evidence>
<keyword evidence="10 15" id="KW-0720">Serine protease</keyword>
<evidence type="ECO:0000256" key="13">
    <source>
        <dbReference type="ARBA" id="ARBA00023145"/>
    </source>
</evidence>
<dbReference type="InterPro" id="IPR050819">
    <property type="entry name" value="Tripeptidyl-peptidase_I"/>
</dbReference>
<evidence type="ECO:0000256" key="4">
    <source>
        <dbReference type="ARBA" id="ARBA00012462"/>
    </source>
</evidence>
<comment type="function">
    <text evidence="2">Secreted tripeptidyl-peptidase which degrades proteins at acidic pHs and is involved in virulence.</text>
</comment>
<comment type="subcellular location">
    <subcellularLocation>
        <location evidence="3">Secreted</location>
        <location evidence="3">Extracellular space</location>
    </subcellularLocation>
</comment>
<proteinExistence type="predicted"/>
<evidence type="ECO:0000256" key="11">
    <source>
        <dbReference type="ARBA" id="ARBA00022837"/>
    </source>
</evidence>
<feature type="chain" id="PRO_5012837391" description="tripeptidyl-peptidase II" evidence="16">
    <location>
        <begin position="19"/>
        <end position="637"/>
    </location>
</feature>
<feature type="binding site" evidence="15">
    <location>
        <position position="614"/>
    </location>
    <ligand>
        <name>Ca(2+)</name>
        <dbReference type="ChEBI" id="CHEBI:29108"/>
    </ligand>
</feature>
<dbReference type="GO" id="GO:0008240">
    <property type="term" value="F:tripeptidyl-peptidase activity"/>
    <property type="evidence" value="ECO:0007669"/>
    <property type="project" value="UniProtKB-EC"/>
</dbReference>
<dbReference type="Proteomes" id="UP000183809">
    <property type="component" value="Unassembled WGS sequence"/>
</dbReference>
<feature type="active site" description="Charge relay system" evidence="15">
    <location>
        <position position="289"/>
    </location>
</feature>
<dbReference type="EC" id="3.4.14.10" evidence="4"/>
<dbReference type="RefSeq" id="XP_020125887.1">
    <property type="nucleotide sequence ID" value="XM_020278971.1"/>
</dbReference>
<dbReference type="STRING" id="236234.A0A1J9RB22"/>
<dbReference type="InterPro" id="IPR015366">
    <property type="entry name" value="S53_propep"/>
</dbReference>
<dbReference type="SUPFAM" id="SSF54897">
    <property type="entry name" value="Protease propeptides/inhibitors"/>
    <property type="match status" value="1"/>
</dbReference>
<accession>A0A1J9RB22</accession>
<evidence type="ECO:0000313" key="19">
    <source>
        <dbReference type="Proteomes" id="UP000183809"/>
    </source>
</evidence>
<feature type="signal peptide" evidence="16">
    <location>
        <begin position="1"/>
        <end position="18"/>
    </location>
</feature>
<evidence type="ECO:0000313" key="18">
    <source>
        <dbReference type="EMBL" id="OJD29627.1"/>
    </source>
</evidence>
<feature type="domain" description="Peptidase S53" evidence="17">
    <location>
        <begin position="210"/>
        <end position="636"/>
    </location>
</feature>
<feature type="binding site" evidence="15">
    <location>
        <position position="616"/>
    </location>
    <ligand>
        <name>Ca(2+)</name>
        <dbReference type="ChEBI" id="CHEBI:29108"/>
    </ligand>
</feature>
<evidence type="ECO:0000256" key="6">
    <source>
        <dbReference type="ARBA" id="ARBA00022670"/>
    </source>
</evidence>
<dbReference type="Pfam" id="PF09286">
    <property type="entry name" value="Pro-kuma_activ"/>
    <property type="match status" value="1"/>
</dbReference>